<dbReference type="Gene3D" id="3.40.50.620">
    <property type="entry name" value="HUPs"/>
    <property type="match status" value="1"/>
</dbReference>
<dbReference type="PANTHER" id="PTHR43196">
    <property type="entry name" value="SULFATE ADENYLYLTRANSFERASE SUBUNIT 2"/>
    <property type="match status" value="1"/>
</dbReference>
<reference evidence="2 3" key="1">
    <citation type="submission" date="2019-03" db="EMBL/GenBank/DDBJ databases">
        <title>San Antonio Military Medical Center submission to MRSN (WRAIR), pending publication.</title>
        <authorList>
            <person name="Blyth D.M."/>
            <person name="Mccarthy S.L."/>
            <person name="Schall S.E."/>
            <person name="Stam J.A."/>
            <person name="Ong A.C."/>
            <person name="Mcgann P.T."/>
        </authorList>
    </citation>
    <scope>NUCLEOTIDE SEQUENCE [LARGE SCALE GENOMIC DNA]</scope>
    <source>
        <strain evidence="2 3">MRSN571793</strain>
    </source>
</reference>
<dbReference type="InterPro" id="IPR014729">
    <property type="entry name" value="Rossmann-like_a/b/a_fold"/>
</dbReference>
<keyword evidence="3" id="KW-1185">Reference proteome</keyword>
<dbReference type="AlphaFoldDB" id="A0A4Y8KZ15"/>
<dbReference type="Proteomes" id="UP000297861">
    <property type="component" value="Unassembled WGS sequence"/>
</dbReference>
<dbReference type="GO" id="GO:0003824">
    <property type="term" value="F:catalytic activity"/>
    <property type="evidence" value="ECO:0007669"/>
    <property type="project" value="InterPro"/>
</dbReference>
<dbReference type="OrthoDB" id="9794018at2"/>
<dbReference type="SUPFAM" id="SSF52402">
    <property type="entry name" value="Adenine nucleotide alpha hydrolases-like"/>
    <property type="match status" value="1"/>
</dbReference>
<proteinExistence type="predicted"/>
<comment type="caution">
    <text evidence="2">The sequence shown here is derived from an EMBL/GenBank/DDBJ whole genome shotgun (WGS) entry which is preliminary data.</text>
</comment>
<organism evidence="2 3">
    <name type="scientific">Dysgonomonas capnocytophagoides</name>
    <dbReference type="NCBI Taxonomy" id="45254"/>
    <lineage>
        <taxon>Bacteria</taxon>
        <taxon>Pseudomonadati</taxon>
        <taxon>Bacteroidota</taxon>
        <taxon>Bacteroidia</taxon>
        <taxon>Bacteroidales</taxon>
        <taxon>Dysgonomonadaceae</taxon>
        <taxon>Dysgonomonas</taxon>
    </lineage>
</organism>
<protein>
    <recommendedName>
        <fullName evidence="1">Phosphoadenosine phosphosulphate reductase domain-containing protein</fullName>
    </recommendedName>
</protein>
<evidence type="ECO:0000313" key="3">
    <source>
        <dbReference type="Proteomes" id="UP000297861"/>
    </source>
</evidence>
<feature type="domain" description="Phosphoadenosine phosphosulphate reductase" evidence="1">
    <location>
        <begin position="3"/>
        <end position="207"/>
    </location>
</feature>
<dbReference type="InterPro" id="IPR002500">
    <property type="entry name" value="PAPS_reduct_dom"/>
</dbReference>
<accession>A0A4Y8KZ15</accession>
<dbReference type="Pfam" id="PF01507">
    <property type="entry name" value="PAPS_reduct"/>
    <property type="match status" value="1"/>
</dbReference>
<dbReference type="PANTHER" id="PTHR43196:SF2">
    <property type="entry name" value="PHOSPHOADENOSINE PHOSPHOSULFATE REDUCTASE"/>
    <property type="match status" value="1"/>
</dbReference>
<dbReference type="RefSeq" id="WP_134437062.1">
    <property type="nucleotide sequence ID" value="NZ_SOML01000010.1"/>
</dbReference>
<dbReference type="EMBL" id="SOML01000010">
    <property type="protein sequence ID" value="TFD94650.1"/>
    <property type="molecule type" value="Genomic_DNA"/>
</dbReference>
<dbReference type="InterPro" id="IPR050128">
    <property type="entry name" value="Sulfate_adenylyltrnsfr_sub2"/>
</dbReference>
<gene>
    <name evidence="2" type="ORF">E2605_14860</name>
</gene>
<name>A0A4Y8KZ15_9BACT</name>
<sequence length="290" mass="33632">MKILVTCSGGKDSVAALIWMQNNGYKNFEIIFCDTKWEAQITYSYIEYLQQKTGVKFTFLQSSKYDGLIDLARKKKRFPSSQRRFCTSELKSIPMINYILDHVKDDFIVVQGIRAAESESRAKMQAQCNYFKYYLEPYKYDKNGKPKYHTYRRKEVLAYCKKFATDVLRPVFDWSAQSVIDYSLSNGIDVNPLYSMGMKRVGCFPCIMSGLSEIHQIATRFPERIEEIARFEKELNSSFFGPDKIPSKFYKGAYPLITDVVKYAKGKFDAGELFEDYTATSCMSYYGLCE</sequence>
<evidence type="ECO:0000313" key="2">
    <source>
        <dbReference type="EMBL" id="TFD94650.1"/>
    </source>
</evidence>
<evidence type="ECO:0000259" key="1">
    <source>
        <dbReference type="Pfam" id="PF01507"/>
    </source>
</evidence>